<accession>F4Q1F2</accession>
<evidence type="ECO:0000313" key="2">
    <source>
        <dbReference type="EMBL" id="EGG18653.1"/>
    </source>
</evidence>
<evidence type="ECO:0000256" key="1">
    <source>
        <dbReference type="SAM" id="MobiDB-lite"/>
    </source>
</evidence>
<organism evidence="2 3">
    <name type="scientific">Cavenderia fasciculata</name>
    <name type="common">Slime mold</name>
    <name type="synonym">Dictyostelium fasciculatum</name>
    <dbReference type="NCBI Taxonomy" id="261658"/>
    <lineage>
        <taxon>Eukaryota</taxon>
        <taxon>Amoebozoa</taxon>
        <taxon>Evosea</taxon>
        <taxon>Eumycetozoa</taxon>
        <taxon>Dictyostelia</taxon>
        <taxon>Acytosteliales</taxon>
        <taxon>Cavenderiaceae</taxon>
        <taxon>Cavenderia</taxon>
    </lineage>
</organism>
<protein>
    <submittedName>
        <fullName evidence="2">Uncharacterized protein</fullName>
    </submittedName>
</protein>
<proteinExistence type="predicted"/>
<evidence type="ECO:0000313" key="3">
    <source>
        <dbReference type="Proteomes" id="UP000007797"/>
    </source>
</evidence>
<dbReference type="AlphaFoldDB" id="F4Q1F2"/>
<sequence>MDDILKKRKRDQDDNNNNNDNNDDRVKSDDHHHASTATTLTFKSLIGSTYIRHCIFNHVYVNRRDIINSSHLGMISKYAMPWNFIKHYLPSRANVTLEARMRVIREFCCHRNATTDTLSQILDWSIDYDPRASENGDLETVKLLLTLNDEISGRFRDVLLDEEWDIYEKEEVIRNYQQWEEDIVYYQQHFDEINRQHQLEPSKW</sequence>
<dbReference type="KEGG" id="dfa:DFA_04148"/>
<gene>
    <name evidence="2" type="ORF">DFA_04148</name>
</gene>
<dbReference type="EMBL" id="GL883018">
    <property type="protein sequence ID" value="EGG18653.1"/>
    <property type="molecule type" value="Genomic_DNA"/>
</dbReference>
<dbReference type="Proteomes" id="UP000007797">
    <property type="component" value="Unassembled WGS sequence"/>
</dbReference>
<dbReference type="GeneID" id="14870302"/>
<keyword evidence="3" id="KW-1185">Reference proteome</keyword>
<name>F4Q1F2_CACFS</name>
<feature type="compositionally biased region" description="Basic and acidic residues" evidence="1">
    <location>
        <begin position="22"/>
        <end position="32"/>
    </location>
</feature>
<feature type="region of interest" description="Disordered" evidence="1">
    <location>
        <begin position="1"/>
        <end position="32"/>
    </location>
</feature>
<reference evidence="3" key="1">
    <citation type="journal article" date="2011" name="Genome Res.">
        <title>Phylogeny-wide analysis of social amoeba genomes highlights ancient origins for complex intercellular communication.</title>
        <authorList>
            <person name="Heidel A.J."/>
            <person name="Lawal H.M."/>
            <person name="Felder M."/>
            <person name="Schilde C."/>
            <person name="Helps N.R."/>
            <person name="Tunggal B."/>
            <person name="Rivero F."/>
            <person name="John U."/>
            <person name="Schleicher M."/>
            <person name="Eichinger L."/>
            <person name="Platzer M."/>
            <person name="Noegel A.A."/>
            <person name="Schaap P."/>
            <person name="Gloeckner G."/>
        </authorList>
    </citation>
    <scope>NUCLEOTIDE SEQUENCE [LARGE SCALE GENOMIC DNA]</scope>
    <source>
        <strain evidence="3">SH3</strain>
    </source>
</reference>
<dbReference type="RefSeq" id="XP_004366557.1">
    <property type="nucleotide sequence ID" value="XM_004366500.1"/>
</dbReference>